<reference evidence="1 2" key="1">
    <citation type="submission" date="2019-05" db="EMBL/GenBank/DDBJ databases">
        <title>We sequenced the genome of Paenibacillus hemerocallicola KCTC 33185 for further insight into its adaptation and study the phylogeny of Paenibacillus.</title>
        <authorList>
            <person name="Narsing Rao M.P."/>
        </authorList>
    </citation>
    <scope>NUCLEOTIDE SEQUENCE [LARGE SCALE GENOMIC DNA]</scope>
    <source>
        <strain evidence="1 2">KCTC 33185</strain>
    </source>
</reference>
<gene>
    <name evidence="1" type="ORF">FE784_23565</name>
</gene>
<accession>A0A5C4T4Y3</accession>
<dbReference type="AlphaFoldDB" id="A0A5C4T4Y3"/>
<dbReference type="OrthoDB" id="2665794at2"/>
<keyword evidence="2" id="KW-1185">Reference proteome</keyword>
<dbReference type="EMBL" id="VDCQ01000037">
    <property type="protein sequence ID" value="TNJ63855.1"/>
    <property type="molecule type" value="Genomic_DNA"/>
</dbReference>
<comment type="caution">
    <text evidence="1">The sequence shown here is derived from an EMBL/GenBank/DDBJ whole genome shotgun (WGS) entry which is preliminary data.</text>
</comment>
<dbReference type="RefSeq" id="WP_139604712.1">
    <property type="nucleotide sequence ID" value="NZ_VDCQ01000037.1"/>
</dbReference>
<name>A0A5C4T4Y3_9BACL</name>
<proteinExistence type="predicted"/>
<sequence>MRFVTETRLKLLEELLGTMPDPNDRSYALHLLNSIRADIDENYAEIGRPIRVTGLNRQADDKPSSVVILENEPFRP</sequence>
<organism evidence="1 2">
    <name type="scientific">Paenibacillus hemerocallicola</name>
    <dbReference type="NCBI Taxonomy" id="1172614"/>
    <lineage>
        <taxon>Bacteria</taxon>
        <taxon>Bacillati</taxon>
        <taxon>Bacillota</taxon>
        <taxon>Bacilli</taxon>
        <taxon>Bacillales</taxon>
        <taxon>Paenibacillaceae</taxon>
        <taxon>Paenibacillus</taxon>
    </lineage>
</organism>
<protein>
    <submittedName>
        <fullName evidence="1">Uncharacterized protein</fullName>
    </submittedName>
</protein>
<evidence type="ECO:0000313" key="2">
    <source>
        <dbReference type="Proteomes" id="UP000307943"/>
    </source>
</evidence>
<evidence type="ECO:0000313" key="1">
    <source>
        <dbReference type="EMBL" id="TNJ63855.1"/>
    </source>
</evidence>
<dbReference type="Proteomes" id="UP000307943">
    <property type="component" value="Unassembled WGS sequence"/>
</dbReference>